<dbReference type="PANTHER" id="PTHR32303">
    <property type="entry name" value="QUINOPROTEIN ALCOHOL DEHYDROGENASE (CYTOCHROME C)"/>
    <property type="match status" value="1"/>
</dbReference>
<dbReference type="PANTHER" id="PTHR32303:SF4">
    <property type="entry name" value="QUINOPROTEIN GLUCOSE DEHYDROGENASE"/>
    <property type="match status" value="1"/>
</dbReference>
<keyword evidence="7" id="KW-1185">Reference proteome</keyword>
<dbReference type="SMART" id="SM00564">
    <property type="entry name" value="PQQ"/>
    <property type="match status" value="5"/>
</dbReference>
<dbReference type="InterPro" id="IPR018391">
    <property type="entry name" value="PQQ_b-propeller_rpt"/>
</dbReference>
<comment type="cofactor">
    <cofactor evidence="1">
        <name>pyrroloquinoline quinone</name>
        <dbReference type="ChEBI" id="CHEBI:58442"/>
    </cofactor>
</comment>
<dbReference type="Proteomes" id="UP000295701">
    <property type="component" value="Unassembled WGS sequence"/>
</dbReference>
<evidence type="ECO:0000256" key="3">
    <source>
        <dbReference type="ARBA" id="ARBA00023002"/>
    </source>
</evidence>
<evidence type="ECO:0000256" key="2">
    <source>
        <dbReference type="ARBA" id="ARBA00008156"/>
    </source>
</evidence>
<dbReference type="Gene3D" id="2.140.10.10">
    <property type="entry name" value="Quinoprotein alcohol dehydrogenase-like superfamily"/>
    <property type="match status" value="2"/>
</dbReference>
<organism evidence="6 7">
    <name type="scientific">Palleronia sediminis</name>
    <dbReference type="NCBI Taxonomy" id="2547833"/>
    <lineage>
        <taxon>Bacteria</taxon>
        <taxon>Pseudomonadati</taxon>
        <taxon>Pseudomonadota</taxon>
        <taxon>Alphaproteobacteria</taxon>
        <taxon>Rhodobacterales</taxon>
        <taxon>Roseobacteraceae</taxon>
        <taxon>Palleronia</taxon>
    </lineage>
</organism>
<evidence type="ECO:0000256" key="1">
    <source>
        <dbReference type="ARBA" id="ARBA00001931"/>
    </source>
</evidence>
<sequence>MGRAGPACRAADLGRGVHADATRHHALRPRRAGNPADRTAARRHRMIRLIATLAATAAALPVLAQDDWTAFHGDLAARKYAPADQITPENVGRLQRAWEYHTGDLSDGSGDLPPTVWSATPVYANDTLYFGTPFYRIIALDPATGSEKWSYDSQTRLEALTQPALKNRGVAYWEDEGAEGACARMVYLGTMTATLHAVDADTGEPCAGFADNGILDVNRWNTTNDRWPLSLLQPPTVVEDTLVIGWAGKDWAMSEAPPGTVFGVDARTGERKWTVEFIPDEIRPRTGTANVWTAMSADPELGLVYIPVSSPSPNFWGGNRTEDIPLATSVTAVDVETGEIAWSRQLVHHDIWDYDTNAAPTLVDLDRDGETVHALVQTTKQGLLYVLDRETGEPIFDWEDREVPASDAEGEQAAPTQPFPTAPPPTNDPEAWPGVWWLADLVSFGSCSRRAEAMRYDGLYTPPSVEGTITYPATAGGMQWGGGSFDPETGLYYVNASRVVQEYRLIPREEYEDITGDSGAEQGYSEMEGAPYGFYLMNFNNWAGMPCWKPPFGTMTAYDLAAAEKVWEKPFGQIQRYGFYMPKSWGTPTIGGPVTTGGGVIFIGASIDARVRALDAGTGEELWWDNVMAPSVSNPAVFVHEGEQYVVFVAGGNSILKPEVGDQIVAYKLPPE</sequence>
<dbReference type="InterPro" id="IPR011047">
    <property type="entry name" value="Quinoprotein_ADH-like_sf"/>
</dbReference>
<feature type="compositionally biased region" description="Pro residues" evidence="4">
    <location>
        <begin position="417"/>
        <end position="427"/>
    </location>
</feature>
<gene>
    <name evidence="6" type="ORF">E2L08_03685</name>
</gene>
<dbReference type="OrthoDB" id="9794322at2"/>
<reference evidence="6 7" key="1">
    <citation type="submission" date="2019-03" db="EMBL/GenBank/DDBJ databases">
        <title>Primorskyibacter sp. SS33 isolated from sediments.</title>
        <authorList>
            <person name="Xunke S."/>
        </authorList>
    </citation>
    <scope>NUCLEOTIDE SEQUENCE [LARGE SCALE GENOMIC DNA]</scope>
    <source>
        <strain evidence="6 7">SS33</strain>
    </source>
</reference>
<dbReference type="GO" id="GO:0016491">
    <property type="term" value="F:oxidoreductase activity"/>
    <property type="evidence" value="ECO:0007669"/>
    <property type="project" value="UniProtKB-KW"/>
</dbReference>
<dbReference type="InterPro" id="IPR002372">
    <property type="entry name" value="PQQ_rpt_dom"/>
</dbReference>
<evidence type="ECO:0000313" key="7">
    <source>
        <dbReference type="Proteomes" id="UP000295701"/>
    </source>
</evidence>
<evidence type="ECO:0000313" key="6">
    <source>
        <dbReference type="EMBL" id="TDL81768.1"/>
    </source>
</evidence>
<protein>
    <submittedName>
        <fullName evidence="6">Pyrroloquinoline quinone-dependent dehydrogenase</fullName>
    </submittedName>
</protein>
<comment type="caution">
    <text evidence="6">The sequence shown here is derived from an EMBL/GenBank/DDBJ whole genome shotgun (WGS) entry which is preliminary data.</text>
</comment>
<dbReference type="SUPFAM" id="SSF50998">
    <property type="entry name" value="Quinoprotein alcohol dehydrogenase-like"/>
    <property type="match status" value="1"/>
</dbReference>
<keyword evidence="3" id="KW-0560">Oxidoreductase</keyword>
<name>A0A4R6AH39_9RHOB</name>
<evidence type="ECO:0000256" key="4">
    <source>
        <dbReference type="SAM" id="MobiDB-lite"/>
    </source>
</evidence>
<feature type="region of interest" description="Disordered" evidence="4">
    <location>
        <begin position="404"/>
        <end position="428"/>
    </location>
</feature>
<evidence type="ECO:0000259" key="5">
    <source>
        <dbReference type="Pfam" id="PF01011"/>
    </source>
</evidence>
<feature type="region of interest" description="Disordered" evidence="4">
    <location>
        <begin position="19"/>
        <end position="39"/>
    </location>
</feature>
<dbReference type="Pfam" id="PF01011">
    <property type="entry name" value="PQQ"/>
    <property type="match status" value="1"/>
</dbReference>
<dbReference type="EMBL" id="SNAA01000003">
    <property type="protein sequence ID" value="TDL81768.1"/>
    <property type="molecule type" value="Genomic_DNA"/>
</dbReference>
<proteinExistence type="inferred from homology"/>
<accession>A0A4R6AH39</accession>
<comment type="similarity">
    <text evidence="2">Belongs to the bacterial PQQ dehydrogenase family.</text>
</comment>
<dbReference type="AlphaFoldDB" id="A0A4R6AH39"/>
<feature type="domain" description="Pyrrolo-quinoline quinone repeat" evidence="5">
    <location>
        <begin position="68"/>
        <end position="646"/>
    </location>
</feature>